<dbReference type="OrthoDB" id="658698at2"/>
<feature type="domain" description="Ketoreductase" evidence="4">
    <location>
        <begin position="3"/>
        <end position="173"/>
    </location>
</feature>
<evidence type="ECO:0000313" key="5">
    <source>
        <dbReference type="EMBL" id="SFR33006.1"/>
    </source>
</evidence>
<organism evidence="5 6">
    <name type="scientific">Yoonia tamlensis</name>
    <dbReference type="NCBI Taxonomy" id="390270"/>
    <lineage>
        <taxon>Bacteria</taxon>
        <taxon>Pseudomonadati</taxon>
        <taxon>Pseudomonadota</taxon>
        <taxon>Alphaproteobacteria</taxon>
        <taxon>Rhodobacterales</taxon>
        <taxon>Paracoccaceae</taxon>
        <taxon>Yoonia</taxon>
    </lineage>
</organism>
<dbReference type="FunFam" id="3.40.50.720:FF:000084">
    <property type="entry name" value="Short-chain dehydrogenase reductase"/>
    <property type="match status" value="1"/>
</dbReference>
<accession>A0A1I6FSX2</accession>
<evidence type="ECO:0000259" key="4">
    <source>
        <dbReference type="SMART" id="SM00822"/>
    </source>
</evidence>
<dbReference type="CDD" id="cd05233">
    <property type="entry name" value="SDR_c"/>
    <property type="match status" value="1"/>
</dbReference>
<dbReference type="PRINTS" id="PR00081">
    <property type="entry name" value="GDHRDH"/>
</dbReference>
<dbReference type="Gene3D" id="3.40.50.720">
    <property type="entry name" value="NAD(P)-binding Rossmann-like Domain"/>
    <property type="match status" value="1"/>
</dbReference>
<evidence type="ECO:0000256" key="3">
    <source>
        <dbReference type="RuleBase" id="RU000363"/>
    </source>
</evidence>
<dbReference type="STRING" id="390270.SAMN04488005_0416"/>
<evidence type="ECO:0000313" key="6">
    <source>
        <dbReference type="Proteomes" id="UP000199478"/>
    </source>
</evidence>
<dbReference type="InterPro" id="IPR002347">
    <property type="entry name" value="SDR_fam"/>
</dbReference>
<name>A0A1I6FSX2_9RHOB</name>
<dbReference type="GO" id="GO:0016491">
    <property type="term" value="F:oxidoreductase activity"/>
    <property type="evidence" value="ECO:0007669"/>
    <property type="project" value="UniProtKB-KW"/>
</dbReference>
<sequence>MKKIALVTGGGSGIGRACAVALAQNGFDVIVTGRKMDPLNETVQLMQGGAAIACDITDADAVDALFAQIDRDYGRLDLLFNNAGNNVKAAPIGDIPPEDFLTVINVNLYGAFLAARGAFNLMRKQQPQGGRIINNGSISAAVPRPGSAPYTASKHAITGMTRSISLDGRPYDIVCGQIDIGNAASDMTTQIAKGVPQADLSIKAEPVMDVKHVADTLVHMANLPLSANVQFVTVMASTMPFIGRG</sequence>
<dbReference type="Pfam" id="PF00106">
    <property type="entry name" value="adh_short"/>
    <property type="match status" value="1"/>
</dbReference>
<dbReference type="PRINTS" id="PR00080">
    <property type="entry name" value="SDRFAMILY"/>
</dbReference>
<dbReference type="InterPro" id="IPR036291">
    <property type="entry name" value="NAD(P)-bd_dom_sf"/>
</dbReference>
<dbReference type="EMBL" id="FOYP01000001">
    <property type="protein sequence ID" value="SFR33006.1"/>
    <property type="molecule type" value="Genomic_DNA"/>
</dbReference>
<dbReference type="InterPro" id="IPR057326">
    <property type="entry name" value="KR_dom"/>
</dbReference>
<dbReference type="AlphaFoldDB" id="A0A1I6FSX2"/>
<gene>
    <name evidence="5" type="ORF">SAMN04488005_0416</name>
</gene>
<proteinExistence type="inferred from homology"/>
<dbReference type="InterPro" id="IPR020904">
    <property type="entry name" value="Sc_DH/Rdtase_CS"/>
</dbReference>
<keyword evidence="2" id="KW-0560">Oxidoreductase</keyword>
<dbReference type="PANTHER" id="PTHR43669">
    <property type="entry name" value="5-KETO-D-GLUCONATE 5-REDUCTASE"/>
    <property type="match status" value="1"/>
</dbReference>
<dbReference type="SUPFAM" id="SSF51735">
    <property type="entry name" value="NAD(P)-binding Rossmann-fold domains"/>
    <property type="match status" value="1"/>
</dbReference>
<dbReference type="Proteomes" id="UP000199478">
    <property type="component" value="Unassembled WGS sequence"/>
</dbReference>
<evidence type="ECO:0000256" key="2">
    <source>
        <dbReference type="ARBA" id="ARBA00023002"/>
    </source>
</evidence>
<evidence type="ECO:0000256" key="1">
    <source>
        <dbReference type="ARBA" id="ARBA00006484"/>
    </source>
</evidence>
<dbReference type="PANTHER" id="PTHR43669:SF12">
    <property type="entry name" value="BLR5618 PROTEIN"/>
    <property type="match status" value="1"/>
</dbReference>
<dbReference type="PROSITE" id="PS00061">
    <property type="entry name" value="ADH_SHORT"/>
    <property type="match status" value="1"/>
</dbReference>
<dbReference type="SMART" id="SM00822">
    <property type="entry name" value="PKS_KR"/>
    <property type="match status" value="1"/>
</dbReference>
<dbReference type="RefSeq" id="WP_090195832.1">
    <property type="nucleotide sequence ID" value="NZ_FOYP01000001.1"/>
</dbReference>
<reference evidence="6" key="1">
    <citation type="submission" date="2016-10" db="EMBL/GenBank/DDBJ databases">
        <authorList>
            <person name="Varghese N."/>
            <person name="Submissions S."/>
        </authorList>
    </citation>
    <scope>NUCLEOTIDE SEQUENCE [LARGE SCALE GENOMIC DNA]</scope>
    <source>
        <strain evidence="6">DSM 26879</strain>
    </source>
</reference>
<keyword evidence="6" id="KW-1185">Reference proteome</keyword>
<comment type="similarity">
    <text evidence="1 3">Belongs to the short-chain dehydrogenases/reductases (SDR) family.</text>
</comment>
<protein>
    <submittedName>
        <fullName evidence="5">NAD(P)-dependent dehydrogenase, short-chain alcohol dehydrogenase family</fullName>
    </submittedName>
</protein>